<dbReference type="AlphaFoldDB" id="A0AAE3EG95"/>
<keyword evidence="3" id="KW-1185">Reference proteome</keyword>
<proteinExistence type="predicted"/>
<protein>
    <submittedName>
        <fullName evidence="2">Uncharacterized protein</fullName>
    </submittedName>
</protein>
<keyword evidence="1" id="KW-0472">Membrane</keyword>
<keyword evidence="1" id="KW-1133">Transmembrane helix</keyword>
<accession>A0AAE3EG95</accession>
<sequence>MLRLQEPALWEYSAKTNNMTTQTVNFLIAIFGVSVAGISALIYRDSKGRVAGSAHWIAANLCDFVDAAIRIKLWEL</sequence>
<reference evidence="2" key="1">
    <citation type="submission" date="2021-08" db="EMBL/GenBank/DDBJ databases">
        <title>Comparative analyses of Brucepasteria parasyntrophica and Teretinema zuelzerae.</title>
        <authorList>
            <person name="Song Y."/>
            <person name="Brune A."/>
        </authorList>
    </citation>
    <scope>NUCLEOTIDE SEQUENCE</scope>
    <source>
        <strain evidence="2">DSM 1903</strain>
    </source>
</reference>
<evidence type="ECO:0000313" key="2">
    <source>
        <dbReference type="EMBL" id="MCD1654077.1"/>
    </source>
</evidence>
<dbReference type="EMBL" id="JAINWA010000001">
    <property type="protein sequence ID" value="MCD1654077.1"/>
    <property type="molecule type" value="Genomic_DNA"/>
</dbReference>
<organism evidence="2 3">
    <name type="scientific">Teretinema zuelzerae</name>
    <dbReference type="NCBI Taxonomy" id="156"/>
    <lineage>
        <taxon>Bacteria</taxon>
        <taxon>Pseudomonadati</taxon>
        <taxon>Spirochaetota</taxon>
        <taxon>Spirochaetia</taxon>
        <taxon>Spirochaetales</taxon>
        <taxon>Treponemataceae</taxon>
        <taxon>Teretinema</taxon>
    </lineage>
</organism>
<dbReference type="Proteomes" id="UP001198163">
    <property type="component" value="Unassembled WGS sequence"/>
</dbReference>
<comment type="caution">
    <text evidence="2">The sequence shown here is derived from an EMBL/GenBank/DDBJ whole genome shotgun (WGS) entry which is preliminary data.</text>
</comment>
<name>A0AAE3EG95_9SPIR</name>
<evidence type="ECO:0000256" key="1">
    <source>
        <dbReference type="SAM" id="Phobius"/>
    </source>
</evidence>
<gene>
    <name evidence="2" type="ORF">K7J14_05105</name>
</gene>
<dbReference type="RefSeq" id="WP_230753931.1">
    <property type="nucleotide sequence ID" value="NZ_JAINWA010000001.1"/>
</dbReference>
<evidence type="ECO:0000313" key="3">
    <source>
        <dbReference type="Proteomes" id="UP001198163"/>
    </source>
</evidence>
<feature type="transmembrane region" description="Helical" evidence="1">
    <location>
        <begin position="24"/>
        <end position="43"/>
    </location>
</feature>
<keyword evidence="1" id="KW-0812">Transmembrane</keyword>